<dbReference type="EMBL" id="CP018889">
    <property type="protein sequence ID" value="AUI67792.2"/>
    <property type="molecule type" value="Genomic_DNA"/>
</dbReference>
<dbReference type="InterPro" id="IPR015011">
    <property type="entry name" value="Threonyl-tRNA_syn_edit_dom_arc"/>
</dbReference>
<dbReference type="Pfam" id="PF08915">
    <property type="entry name" value="tRNA-Thr_ED"/>
    <property type="match status" value="1"/>
</dbReference>
<dbReference type="InterPro" id="IPR023509">
    <property type="entry name" value="DTD-like_sf"/>
</dbReference>
<dbReference type="GO" id="GO:0004829">
    <property type="term" value="F:threonine-tRNA ligase activity"/>
    <property type="evidence" value="ECO:0007669"/>
    <property type="project" value="InterPro"/>
</dbReference>
<sequence length="124" mass="14296">MKALFMNGREYKAEKPAQNETEYASDCLIVLVTFEPPDGDKQFKRLLKSVHKISKEFDTRNLVLAPFAHLSHQLMEPDRAKIVLKGLSIELQHQYNLVISEFGVEKGLMIDLKISNDNIKFRSF</sequence>
<proteinExistence type="predicted"/>
<organism evidence="2 3">
    <name type="scientific">Beggiatoa leptomitoformis</name>
    <dbReference type="NCBI Taxonomy" id="288004"/>
    <lineage>
        <taxon>Bacteria</taxon>
        <taxon>Pseudomonadati</taxon>
        <taxon>Pseudomonadota</taxon>
        <taxon>Gammaproteobacteria</taxon>
        <taxon>Thiotrichales</taxon>
        <taxon>Thiotrichaceae</taxon>
        <taxon>Beggiatoa</taxon>
    </lineage>
</organism>
<dbReference type="STRING" id="288004.AL038_02900"/>
<feature type="domain" description="Threonyl-tRNA synthetase editing" evidence="1">
    <location>
        <begin position="13"/>
        <end position="111"/>
    </location>
</feature>
<gene>
    <name evidence="2" type="ORF">BLE401_03150</name>
</gene>
<dbReference type="Proteomes" id="UP000234271">
    <property type="component" value="Chromosome"/>
</dbReference>
<protein>
    <recommendedName>
        <fullName evidence="1">Threonyl-tRNA synthetase editing domain-containing protein</fullName>
    </recommendedName>
</protein>
<name>A0A2N9YBI6_9GAMM</name>
<evidence type="ECO:0000313" key="3">
    <source>
        <dbReference type="Proteomes" id="UP000234271"/>
    </source>
</evidence>
<evidence type="ECO:0000259" key="1">
    <source>
        <dbReference type="Pfam" id="PF08915"/>
    </source>
</evidence>
<evidence type="ECO:0000313" key="2">
    <source>
        <dbReference type="EMBL" id="AUI67792.2"/>
    </source>
</evidence>
<dbReference type="RefSeq" id="WP_145917046.1">
    <property type="nucleotide sequence ID" value="NZ_CP012373.2"/>
</dbReference>
<dbReference type="GO" id="GO:0005737">
    <property type="term" value="C:cytoplasm"/>
    <property type="evidence" value="ECO:0007669"/>
    <property type="project" value="InterPro"/>
</dbReference>
<dbReference type="Gene3D" id="3.50.80.10">
    <property type="entry name" value="D-tyrosyl-tRNA(Tyr) deacylase"/>
    <property type="match status" value="1"/>
</dbReference>
<dbReference type="AlphaFoldDB" id="A0A2N9YBI6"/>
<dbReference type="GO" id="GO:0005524">
    <property type="term" value="F:ATP binding"/>
    <property type="evidence" value="ECO:0007669"/>
    <property type="project" value="InterPro"/>
</dbReference>
<reference evidence="3" key="1">
    <citation type="submission" date="2016-12" db="EMBL/GenBank/DDBJ databases">
        <title>Complete Genome Sequence of Beggiatoa leptomitiformis D-401.</title>
        <authorList>
            <person name="Fomenkov A."/>
            <person name="Vincze T."/>
            <person name="Grabovich M."/>
            <person name="Anton B.P."/>
            <person name="Dubinina G."/>
            <person name="Orlova M."/>
            <person name="Belousova E."/>
            <person name="Roberts R.J."/>
        </authorList>
    </citation>
    <scope>NUCLEOTIDE SEQUENCE [LARGE SCALE GENOMIC DNA]</scope>
    <source>
        <strain evidence="3">D-401</strain>
    </source>
</reference>
<dbReference type="GO" id="GO:0008270">
    <property type="term" value="F:zinc ion binding"/>
    <property type="evidence" value="ECO:0007669"/>
    <property type="project" value="InterPro"/>
</dbReference>
<accession>A0A2N9YBI6</accession>
<keyword evidence="3" id="KW-1185">Reference proteome</keyword>